<evidence type="ECO:0000256" key="9">
    <source>
        <dbReference type="ARBA" id="ARBA00068739"/>
    </source>
</evidence>
<dbReference type="GeneID" id="119634481"/>
<dbReference type="InterPro" id="IPR001356">
    <property type="entry name" value="HD"/>
</dbReference>
<dbReference type="CDD" id="cd00086">
    <property type="entry name" value="homeodomain"/>
    <property type="match status" value="1"/>
</dbReference>
<keyword evidence="2" id="KW-0217">Developmental protein</keyword>
<evidence type="ECO:0000313" key="15">
    <source>
        <dbReference type="RefSeq" id="XP_037884622.1"/>
    </source>
</evidence>
<protein>
    <recommendedName>
        <fullName evidence="9">Homeobox protein rough</fullName>
    </recommendedName>
</protein>
<gene>
    <name evidence="15" type="primary">LOC119634481</name>
</gene>
<evidence type="ECO:0000256" key="1">
    <source>
        <dbReference type="ARBA" id="ARBA00004123"/>
    </source>
</evidence>
<evidence type="ECO:0000256" key="12">
    <source>
        <dbReference type="SAM" id="MobiDB-lite"/>
    </source>
</evidence>
<evidence type="ECO:0000256" key="11">
    <source>
        <dbReference type="RuleBase" id="RU000682"/>
    </source>
</evidence>
<evidence type="ECO:0000256" key="6">
    <source>
        <dbReference type="ARBA" id="ARBA00023242"/>
    </source>
</evidence>
<evidence type="ECO:0000259" key="13">
    <source>
        <dbReference type="PROSITE" id="PS50071"/>
    </source>
</evidence>
<evidence type="ECO:0000256" key="7">
    <source>
        <dbReference type="ARBA" id="ARBA00023305"/>
    </source>
</evidence>
<evidence type="ECO:0000256" key="8">
    <source>
        <dbReference type="ARBA" id="ARBA00056641"/>
    </source>
</evidence>
<comment type="subcellular location">
    <subcellularLocation>
        <location evidence="1 10 11">Nucleus</location>
    </subcellularLocation>
</comment>
<comment type="function">
    <text evidence="8">Required to establish the unique cell identity of photoreceptors R2 and R5 and consequently for ommatidial assembly in the developing eye imaginal disk. Repression of expression in R8 photoreceptor by senseless (sens) is an essential mechanism of R8 cell fate determination.</text>
</comment>
<dbReference type="PROSITE" id="PS50071">
    <property type="entry name" value="HOMEOBOX_2"/>
    <property type="match status" value="1"/>
</dbReference>
<dbReference type="InterPro" id="IPR009057">
    <property type="entry name" value="Homeodomain-like_sf"/>
</dbReference>
<feature type="compositionally biased region" description="Low complexity" evidence="12">
    <location>
        <begin position="75"/>
        <end position="104"/>
    </location>
</feature>
<feature type="DNA-binding region" description="Homeobox" evidence="10">
    <location>
        <begin position="172"/>
        <end position="231"/>
    </location>
</feature>
<dbReference type="GO" id="GO:0003677">
    <property type="term" value="F:DNA binding"/>
    <property type="evidence" value="ECO:0007669"/>
    <property type="project" value="UniProtKB-UniRule"/>
</dbReference>
<feature type="region of interest" description="Disordered" evidence="12">
    <location>
        <begin position="67"/>
        <end position="104"/>
    </location>
</feature>
<dbReference type="SUPFAM" id="SSF46689">
    <property type="entry name" value="Homeodomain-like"/>
    <property type="match status" value="1"/>
</dbReference>
<dbReference type="PANTHER" id="PTHR24333">
    <property type="entry name" value="HOMEO BOX HB9 LIKE A-RELATED"/>
    <property type="match status" value="1"/>
</dbReference>
<evidence type="ECO:0000256" key="4">
    <source>
        <dbReference type="ARBA" id="ARBA00023125"/>
    </source>
</evidence>
<evidence type="ECO:0000256" key="2">
    <source>
        <dbReference type="ARBA" id="ARBA00022473"/>
    </source>
</evidence>
<keyword evidence="7" id="KW-0844">Vision</keyword>
<dbReference type="AlphaFoldDB" id="A0A8U0WHF2"/>
<dbReference type="SMART" id="SM00389">
    <property type="entry name" value="HOX"/>
    <property type="match status" value="1"/>
</dbReference>
<proteinExistence type="predicted"/>
<organism evidence="14 15">
    <name type="scientific">Glossina fuscipes</name>
    <dbReference type="NCBI Taxonomy" id="7396"/>
    <lineage>
        <taxon>Eukaryota</taxon>
        <taxon>Metazoa</taxon>
        <taxon>Ecdysozoa</taxon>
        <taxon>Arthropoda</taxon>
        <taxon>Hexapoda</taxon>
        <taxon>Insecta</taxon>
        <taxon>Pterygota</taxon>
        <taxon>Neoptera</taxon>
        <taxon>Endopterygota</taxon>
        <taxon>Diptera</taxon>
        <taxon>Brachycera</taxon>
        <taxon>Muscomorpha</taxon>
        <taxon>Hippoboscoidea</taxon>
        <taxon>Glossinidae</taxon>
        <taxon>Glossina</taxon>
    </lineage>
</organism>
<dbReference type="RefSeq" id="XP_037884622.1">
    <property type="nucleotide sequence ID" value="XM_038028694.1"/>
</dbReference>
<dbReference type="FunFam" id="1.10.10.60:FF:000417">
    <property type="entry name" value="Even-skipped homeobox 1"/>
    <property type="match status" value="1"/>
</dbReference>
<dbReference type="InterPro" id="IPR050848">
    <property type="entry name" value="Homeobox_TF"/>
</dbReference>
<keyword evidence="3" id="KW-0716">Sensory transduction</keyword>
<reference evidence="15" key="1">
    <citation type="submission" date="2025-08" db="UniProtKB">
        <authorList>
            <consortium name="RefSeq"/>
        </authorList>
    </citation>
    <scope>IDENTIFICATION</scope>
    <source>
        <tissue evidence="15">Whole body pupa</tissue>
    </source>
</reference>
<dbReference type="PROSITE" id="PS00027">
    <property type="entry name" value="HOMEOBOX_1"/>
    <property type="match status" value="1"/>
</dbReference>
<keyword evidence="5 10" id="KW-0371">Homeobox</keyword>
<dbReference type="InterPro" id="IPR020479">
    <property type="entry name" value="HD_metazoa"/>
</dbReference>
<dbReference type="Pfam" id="PF00046">
    <property type="entry name" value="Homeodomain"/>
    <property type="match status" value="1"/>
</dbReference>
<dbReference type="KEGG" id="gfs:119634481"/>
<dbReference type="GO" id="GO:0000981">
    <property type="term" value="F:DNA-binding transcription factor activity, RNA polymerase II-specific"/>
    <property type="evidence" value="ECO:0007669"/>
    <property type="project" value="InterPro"/>
</dbReference>
<dbReference type="GO" id="GO:0005634">
    <property type="term" value="C:nucleus"/>
    <property type="evidence" value="ECO:0007669"/>
    <property type="project" value="UniProtKB-SubCell"/>
</dbReference>
<evidence type="ECO:0000256" key="3">
    <source>
        <dbReference type="ARBA" id="ARBA00022606"/>
    </source>
</evidence>
<dbReference type="InterPro" id="IPR017970">
    <property type="entry name" value="Homeobox_CS"/>
</dbReference>
<keyword evidence="4 10" id="KW-0238">DNA-binding</keyword>
<dbReference type="GO" id="GO:0048663">
    <property type="term" value="P:neuron fate commitment"/>
    <property type="evidence" value="ECO:0007669"/>
    <property type="project" value="UniProtKB-ARBA"/>
</dbReference>
<dbReference type="Gene3D" id="1.10.10.60">
    <property type="entry name" value="Homeodomain-like"/>
    <property type="match status" value="1"/>
</dbReference>
<dbReference type="GO" id="GO:0007601">
    <property type="term" value="P:visual perception"/>
    <property type="evidence" value="ECO:0007669"/>
    <property type="project" value="UniProtKB-KW"/>
</dbReference>
<accession>A0A8U0WHF2</accession>
<keyword evidence="14" id="KW-1185">Reference proteome</keyword>
<evidence type="ECO:0000256" key="10">
    <source>
        <dbReference type="PROSITE-ProRule" id="PRU00108"/>
    </source>
</evidence>
<evidence type="ECO:0000256" key="5">
    <source>
        <dbReference type="ARBA" id="ARBA00023155"/>
    </source>
</evidence>
<evidence type="ECO:0000313" key="14">
    <source>
        <dbReference type="Proteomes" id="UP000092443"/>
    </source>
</evidence>
<dbReference type="Proteomes" id="UP000092443">
    <property type="component" value="Unplaced"/>
</dbReference>
<dbReference type="PANTHER" id="PTHR24333:SF8">
    <property type="entry name" value="HOMEOBOX PROTEIN CEH-62"/>
    <property type="match status" value="1"/>
</dbReference>
<dbReference type="PRINTS" id="PR00024">
    <property type="entry name" value="HOMEOBOX"/>
</dbReference>
<keyword evidence="6 10" id="KW-0539">Nucleus</keyword>
<sequence length="384" mass="43094">MLPLYSTHSVNQLMTNCKSSNTTAGKAPVRPSSPRQFFARLYGHLEPGNNETESPGSVLSKVKSLNMSANDDNNNKSLPSTSNNNNNDVNYQSDGSSTSSSDLYISDKRVDGSYQSHNVLSDKTQEVPRDESNNIMCSSTYVGLPFSFSNDASLPTGLTAFLARRRRKERQQRRQRTTFSNEQTLRLEVEFHRNEYISRSRRFELADALCLSETQIKIWFQNRRAKDKRIEKAQIDQQYRNFVVANGFMTSIIGQTPYSPAMITNFQQNFYQHQQLQQTAITQNVNKSTNSLISSNASQSATINTNNLIATQSRIPSIDAGTKTPHSAVTRIEAINNITIANNINYNNIHSFHHKDDHSLATNNSNNGSHYIASTPFSSLINSC</sequence>
<feature type="domain" description="Homeobox" evidence="13">
    <location>
        <begin position="170"/>
        <end position="230"/>
    </location>
</feature>
<name>A0A8U0WHF2_9MUSC</name>